<proteinExistence type="predicted"/>
<dbReference type="Pfam" id="PF00561">
    <property type="entry name" value="Abhydrolase_1"/>
    <property type="match status" value="1"/>
</dbReference>
<evidence type="ECO:0000259" key="2">
    <source>
        <dbReference type="Pfam" id="PF00561"/>
    </source>
</evidence>
<dbReference type="PANTHER" id="PTHR43798">
    <property type="entry name" value="MONOACYLGLYCEROL LIPASE"/>
    <property type="match status" value="1"/>
</dbReference>
<evidence type="ECO:0000313" key="4">
    <source>
        <dbReference type="Proteomes" id="UP000324269"/>
    </source>
</evidence>
<keyword evidence="1 3" id="KW-0378">Hydrolase</keyword>
<dbReference type="PANTHER" id="PTHR43798:SF31">
    <property type="entry name" value="AB HYDROLASE SUPERFAMILY PROTEIN YCLE"/>
    <property type="match status" value="1"/>
</dbReference>
<accession>A0A5D4U8H2</accession>
<gene>
    <name evidence="3" type="ORF">FZC85_17085</name>
</gene>
<evidence type="ECO:0000313" key="3">
    <source>
        <dbReference type="EMBL" id="TYS83705.1"/>
    </source>
</evidence>
<dbReference type="AlphaFoldDB" id="A0A5D4U8H2"/>
<dbReference type="GO" id="GO:0016020">
    <property type="term" value="C:membrane"/>
    <property type="evidence" value="ECO:0007669"/>
    <property type="project" value="TreeGrafter"/>
</dbReference>
<dbReference type="InterPro" id="IPR050266">
    <property type="entry name" value="AB_hydrolase_sf"/>
</dbReference>
<dbReference type="PRINTS" id="PR00111">
    <property type="entry name" value="ABHYDROLASE"/>
</dbReference>
<protein>
    <submittedName>
        <fullName evidence="3">Alpha/beta hydrolase</fullName>
    </submittedName>
</protein>
<dbReference type="Proteomes" id="UP000324269">
    <property type="component" value="Unassembled WGS sequence"/>
</dbReference>
<sequence length="268" mass="30479">MCSKAVEGGFIFMAMIHFKGRDLYFDDIGEGNPLVLIHPPGMGRMTFIKQHVLSRHFRLIIPDLTGHGDSFTLDQNISIAEFVEDIKAILDHLNIAACVMLGYSAGGIVGQTFACTYENRVSSLILVGGYPKVTNPKLIWMHHMGMKMVRDHPARLSGIISRAHFKDKLEREKLRGHMNKANPHIWYQFYEQSLHYDGIKQVEKLPIPLLLIYGERSDWINSHLKLYNDCYPKKIYIIPGASHQIPTRYHDALNNILLGEIEGLEAKG</sequence>
<dbReference type="SUPFAM" id="SSF53474">
    <property type="entry name" value="alpha/beta-Hydrolases"/>
    <property type="match status" value="1"/>
</dbReference>
<organism evidence="3 4">
    <name type="scientific">Rossellomorea aquimaris</name>
    <dbReference type="NCBI Taxonomy" id="189382"/>
    <lineage>
        <taxon>Bacteria</taxon>
        <taxon>Bacillati</taxon>
        <taxon>Bacillota</taxon>
        <taxon>Bacilli</taxon>
        <taxon>Bacillales</taxon>
        <taxon>Bacillaceae</taxon>
        <taxon>Rossellomorea</taxon>
    </lineage>
</organism>
<dbReference type="Gene3D" id="3.40.50.1820">
    <property type="entry name" value="alpha/beta hydrolase"/>
    <property type="match status" value="1"/>
</dbReference>
<evidence type="ECO:0000256" key="1">
    <source>
        <dbReference type="ARBA" id="ARBA00022801"/>
    </source>
</evidence>
<dbReference type="InterPro" id="IPR000073">
    <property type="entry name" value="AB_hydrolase_1"/>
</dbReference>
<dbReference type="OrthoDB" id="9805423at2"/>
<dbReference type="InterPro" id="IPR029058">
    <property type="entry name" value="AB_hydrolase_fold"/>
</dbReference>
<dbReference type="GO" id="GO:0016787">
    <property type="term" value="F:hydrolase activity"/>
    <property type="evidence" value="ECO:0007669"/>
    <property type="project" value="UniProtKB-KW"/>
</dbReference>
<reference evidence="3 4" key="1">
    <citation type="submission" date="2019-08" db="EMBL/GenBank/DDBJ databases">
        <title>Bacillus genomes from the desert of Cuatro Cienegas, Coahuila.</title>
        <authorList>
            <person name="Olmedo-Alvarez G."/>
        </authorList>
    </citation>
    <scope>NUCLEOTIDE SEQUENCE [LARGE SCALE GENOMIC DNA]</scope>
    <source>
        <strain evidence="3 4">CH87b_3T</strain>
    </source>
</reference>
<comment type="caution">
    <text evidence="3">The sequence shown here is derived from an EMBL/GenBank/DDBJ whole genome shotgun (WGS) entry which is preliminary data.</text>
</comment>
<feature type="domain" description="AB hydrolase-1" evidence="2">
    <location>
        <begin position="48"/>
        <end position="134"/>
    </location>
</feature>
<dbReference type="EMBL" id="VTEZ01000005">
    <property type="protein sequence ID" value="TYS83705.1"/>
    <property type="molecule type" value="Genomic_DNA"/>
</dbReference>
<name>A0A5D4U8H2_9BACI</name>